<comment type="caution">
    <text evidence="1">The sequence shown here is derived from an EMBL/GenBank/DDBJ whole genome shotgun (WGS) entry which is preliminary data.</text>
</comment>
<dbReference type="STRING" id="1797263.A2397_04835"/>
<sequence length="203" mass="23634">MKKITFIRHCLLEPPYNDYSRLTFNRISGLAIDRISPNIHPESQKLLLEKFDYKKLKSFDLILCSHSKRTKQTAELFRKFANKNQEIRVLPELSEISFNPKALTTQKEFIKQGLGVIRTSLFHGMKNGQGAESLDAVLLRAQKLKDELLELPFNNILCVTHSFYMRVLRLFFLEKLTKSCDISELKLINTTDHHHLEGFEVNI</sequence>
<name>A0A1F4ZUI0_9BACT</name>
<dbReference type="InterPro" id="IPR013078">
    <property type="entry name" value="His_Pase_superF_clade-1"/>
</dbReference>
<dbReference type="Proteomes" id="UP000176424">
    <property type="component" value="Unassembled WGS sequence"/>
</dbReference>
<evidence type="ECO:0008006" key="3">
    <source>
        <dbReference type="Google" id="ProtNLM"/>
    </source>
</evidence>
<dbReference type="Pfam" id="PF00300">
    <property type="entry name" value="His_Phos_1"/>
    <property type="match status" value="1"/>
</dbReference>
<dbReference type="AlphaFoldDB" id="A0A1F4ZUI0"/>
<dbReference type="InterPro" id="IPR029033">
    <property type="entry name" value="His_PPase_superfam"/>
</dbReference>
<proteinExistence type="predicted"/>
<gene>
    <name evidence="1" type="ORF">A2397_04835</name>
</gene>
<accession>A0A1F4ZUI0</accession>
<protein>
    <recommendedName>
        <fullName evidence="3">Phosphoglycerate mutase</fullName>
    </recommendedName>
</protein>
<dbReference type="SUPFAM" id="SSF53254">
    <property type="entry name" value="Phosphoglycerate mutase-like"/>
    <property type="match status" value="1"/>
</dbReference>
<organism evidence="1 2">
    <name type="scientific">Candidatus Amesbacteria bacterium RIFOXYB1_FULL_44_23</name>
    <dbReference type="NCBI Taxonomy" id="1797263"/>
    <lineage>
        <taxon>Bacteria</taxon>
        <taxon>Candidatus Amesiibacteriota</taxon>
    </lineage>
</organism>
<reference evidence="1 2" key="1">
    <citation type="journal article" date="2016" name="Nat. Commun.">
        <title>Thousands of microbial genomes shed light on interconnected biogeochemical processes in an aquifer system.</title>
        <authorList>
            <person name="Anantharaman K."/>
            <person name="Brown C.T."/>
            <person name="Hug L.A."/>
            <person name="Sharon I."/>
            <person name="Castelle C.J."/>
            <person name="Probst A.J."/>
            <person name="Thomas B.C."/>
            <person name="Singh A."/>
            <person name="Wilkins M.J."/>
            <person name="Karaoz U."/>
            <person name="Brodie E.L."/>
            <person name="Williams K.H."/>
            <person name="Hubbard S.S."/>
            <person name="Banfield J.F."/>
        </authorList>
    </citation>
    <scope>NUCLEOTIDE SEQUENCE [LARGE SCALE GENOMIC DNA]</scope>
</reference>
<evidence type="ECO:0000313" key="1">
    <source>
        <dbReference type="EMBL" id="OGD10042.1"/>
    </source>
</evidence>
<dbReference type="EMBL" id="MEXR01000015">
    <property type="protein sequence ID" value="OGD10042.1"/>
    <property type="molecule type" value="Genomic_DNA"/>
</dbReference>
<dbReference type="Gene3D" id="3.40.50.1240">
    <property type="entry name" value="Phosphoglycerate mutase-like"/>
    <property type="match status" value="1"/>
</dbReference>
<evidence type="ECO:0000313" key="2">
    <source>
        <dbReference type="Proteomes" id="UP000176424"/>
    </source>
</evidence>